<accession>A0A1C3KKP5</accession>
<feature type="compositionally biased region" description="Polar residues" evidence="2">
    <location>
        <begin position="520"/>
        <end position="565"/>
    </location>
</feature>
<dbReference type="EMBL" id="FLRJ01000727">
    <property type="protein sequence ID" value="SBT74541.1"/>
    <property type="molecule type" value="Genomic_DNA"/>
</dbReference>
<dbReference type="AlphaFoldDB" id="A0A1C3KKP5"/>
<reference evidence="3 4" key="1">
    <citation type="submission" date="2016-06" db="EMBL/GenBank/DDBJ databases">
        <authorList>
            <consortium name="Pathogen Informatics"/>
        </authorList>
    </citation>
    <scope>NUCLEOTIDE SEQUENCE [LARGE SCALE GENOMIC DNA]</scope>
</reference>
<feature type="region of interest" description="Disordered" evidence="2">
    <location>
        <begin position="615"/>
        <end position="651"/>
    </location>
</feature>
<feature type="region of interest" description="Disordered" evidence="2">
    <location>
        <begin position="490"/>
        <end position="575"/>
    </location>
</feature>
<feature type="compositionally biased region" description="Low complexity" evidence="2">
    <location>
        <begin position="566"/>
        <end position="575"/>
    </location>
</feature>
<feature type="compositionally biased region" description="Polar residues" evidence="2">
    <location>
        <begin position="393"/>
        <end position="425"/>
    </location>
</feature>
<feature type="compositionally biased region" description="Low complexity" evidence="2">
    <location>
        <begin position="352"/>
        <end position="384"/>
    </location>
</feature>
<feature type="compositionally biased region" description="Low complexity" evidence="2">
    <location>
        <begin position="466"/>
        <end position="477"/>
    </location>
</feature>
<feature type="compositionally biased region" description="Low complexity" evidence="2">
    <location>
        <begin position="436"/>
        <end position="458"/>
    </location>
</feature>
<dbReference type="Proteomes" id="UP000243200">
    <property type="component" value="Unassembled WGS sequence"/>
</dbReference>
<feature type="coiled-coil region" evidence="1">
    <location>
        <begin position="839"/>
        <end position="866"/>
    </location>
</feature>
<sequence length="1011" mass="113678">MVDFQGYTTHTHDIPIEVFLAFIQDDIKNVIRTHGHKNCGLSYEDVCKQIQTIITTKRTLILKLMDEHGQNRLNTEWRREKNGFLNKLFEEEGFINMCSPKKYTTNPRLNQLMSKHIDFCKKKDVRRAAVVAKPEYSECVQYNSWIETQKKSFHQEYLNNVRDFKAPTVNKYFSTKEHPQGHDPVRTYLKSKLDCNRYNPPTRSHPKGSLEKAPKSSIHLPTSPDVGQKSQGKGEKSMPDRAGGIQKKQSDAMIPPQTEPPVSDTQTSSPSNAKVDDTDNDQNADLKAKGSVSPNNTQDATGQSIETTDTKAQSPQKLSKPPNSTSPKDSSVAKDLDPRPPVIKDQGALSDSSPSTTSATSPTTHSTQKVSSPSDPDLSLPQSQTPAVAAVPSQHQIPVTAQNSKETTPPDSAGKSTDQDASLNSALDPGLAPPQAAASNSSASETSSTTTISTIGSSLDKDSHLSTPSTQPVVTTSIDTTLIQTTASVSGPPKITVSAMSTNTVPSITGSKSTTGGSGEPNTPLTTIPDSQDPNSASPKNQNDALTPDTGTNFSDTSSSPTIANSNINLLPDPSSSPPHLHLSIPYPGLSSGVSPVGLLPVHFSTSTVVTKQADDKKITAPKDAPQQYKDITQVSSMSLPKGTQSNDKPSIIPTIFPPLTSIIPTIYTPFGFLLGRRRKRKKRDLRSEFVIPEESTYESPNITVHELEGPNLLEQTVKSEEYVKLLKINRYKQEMQKRKKENKKTLIEVHMEVLEEYKNDEWELHKGDFLEICLRGFINDENDFYSNFPNSKLIVNNIKNEKTIEDIQNHEILWNNWIENHRNILEQWKKEDWFQNLKTEWKNEEQLYKEKNDKLQENILSEQEKYSIVSQKDIWKQWISKQATLIDLFNKEDWFKSMVYAQNKEKDNYHINEYNNISVTNKTELKNEKTNHEEDRSKNIIQKLMVQIHMMVLEECIKEEMIKQKELCLDNFIEDIHNQNNYDEKRNIAQCDTDDFNVLKYEEIHTSRNK</sequence>
<name>A0A1C3KKP5_PLAOA</name>
<dbReference type="VEuPathDB" id="PlasmoDB:PocGH01_00076700"/>
<feature type="compositionally biased region" description="Polar residues" evidence="2">
    <location>
        <begin position="292"/>
        <end position="329"/>
    </location>
</feature>
<gene>
    <name evidence="3" type="primary">PowCR01_000227900</name>
    <name evidence="3" type="ORF">POWCR01_000227900</name>
</gene>
<protein>
    <submittedName>
        <fullName evidence="3">STP1 protein</fullName>
    </submittedName>
</protein>
<organism evidence="3 4">
    <name type="scientific">Plasmodium ovale</name>
    <name type="common">malaria parasite P. ovale</name>
    <dbReference type="NCBI Taxonomy" id="36330"/>
    <lineage>
        <taxon>Eukaryota</taxon>
        <taxon>Sar</taxon>
        <taxon>Alveolata</taxon>
        <taxon>Apicomplexa</taxon>
        <taxon>Aconoidasida</taxon>
        <taxon>Haemosporida</taxon>
        <taxon>Plasmodiidae</taxon>
        <taxon>Plasmodium</taxon>
        <taxon>Plasmodium (Plasmodium)</taxon>
    </lineage>
</organism>
<evidence type="ECO:0000256" key="1">
    <source>
        <dbReference type="SAM" id="Coils"/>
    </source>
</evidence>
<proteinExistence type="predicted"/>
<dbReference type="OrthoDB" id="383264at2759"/>
<dbReference type="VEuPathDB" id="PlasmoDB:POWCR01_000227900"/>
<evidence type="ECO:0000256" key="2">
    <source>
        <dbReference type="SAM" id="MobiDB-lite"/>
    </source>
</evidence>
<evidence type="ECO:0000313" key="3">
    <source>
        <dbReference type="EMBL" id="SBT74541.1"/>
    </source>
</evidence>
<keyword evidence="1" id="KW-0175">Coiled coil</keyword>
<evidence type="ECO:0000313" key="4">
    <source>
        <dbReference type="Proteomes" id="UP000243200"/>
    </source>
</evidence>
<feature type="compositionally biased region" description="Polar residues" evidence="2">
    <location>
        <begin position="630"/>
        <end position="649"/>
    </location>
</feature>
<feature type="region of interest" description="Disordered" evidence="2">
    <location>
        <begin position="194"/>
        <end position="477"/>
    </location>
</feature>
<feature type="compositionally biased region" description="Polar residues" evidence="2">
    <location>
        <begin position="263"/>
        <end position="272"/>
    </location>
</feature>